<sequence length="438" mass="47974">MVGTTLSDAAASDQEELTPNGQLKAPLLPPSPTSPEISMALASSRQRAMHLRGVSADSKPTLAPWLVDKGQQFASSLFSSMSNGTQRLRLPKRRAMSTERSSSSATFVEEAGIDSSSALARPVFGYVSQELATASMEHHRMDALSTGRTSTQSFADTLREEPFAHVHALDHEASTQHVRGARSMSAVRSNIALSASSRASLSHRLSQSTHQIVDPCSSITPTLPIATRPRFNSAISSFRSLNISRRQRSSMDTLESGTAELTIRISVDASQSRSYRMLLEGDSVLSDLCVLEDEYQRTVSAIQAGFGKKLVALYFAATWSADCDEFTPLLKSVSSANHDDLVVVHVSADHHPADLARIMAGSGWLCVSWSDQKLRQDLMQRMDVSMTELPKLIVVDGITHHIISVNGKIDVERQPLTCVREWKKSRSGLSWWNKAKPW</sequence>
<evidence type="ECO:0000256" key="1">
    <source>
        <dbReference type="SAM" id="MobiDB-lite"/>
    </source>
</evidence>
<dbReference type="InterPro" id="IPR012336">
    <property type="entry name" value="Thioredoxin-like_fold"/>
</dbReference>
<dbReference type="GO" id="GO:0005634">
    <property type="term" value="C:nucleus"/>
    <property type="evidence" value="ECO:0007669"/>
    <property type="project" value="TreeGrafter"/>
</dbReference>
<dbReference type="PANTHER" id="PTHR46472:SF1">
    <property type="entry name" value="NUCLEOREDOXIN"/>
    <property type="match status" value="1"/>
</dbReference>
<evidence type="ECO:0000313" key="3">
    <source>
        <dbReference type="EMBL" id="KAJ2678713.1"/>
    </source>
</evidence>
<dbReference type="PANTHER" id="PTHR46472">
    <property type="entry name" value="NUCLEOREDOXIN"/>
    <property type="match status" value="1"/>
</dbReference>
<feature type="domain" description="Thioredoxin-like fold" evidence="2">
    <location>
        <begin position="309"/>
        <end position="396"/>
    </location>
</feature>
<evidence type="ECO:0000313" key="4">
    <source>
        <dbReference type="Proteomes" id="UP001151518"/>
    </source>
</evidence>
<feature type="region of interest" description="Disordered" evidence="1">
    <location>
        <begin position="88"/>
        <end position="111"/>
    </location>
</feature>
<organism evidence="3 4">
    <name type="scientific">Coemansia spiralis</name>
    <dbReference type="NCBI Taxonomy" id="417178"/>
    <lineage>
        <taxon>Eukaryota</taxon>
        <taxon>Fungi</taxon>
        <taxon>Fungi incertae sedis</taxon>
        <taxon>Zoopagomycota</taxon>
        <taxon>Kickxellomycotina</taxon>
        <taxon>Kickxellomycetes</taxon>
        <taxon>Kickxellales</taxon>
        <taxon>Kickxellaceae</taxon>
        <taxon>Coemansia</taxon>
    </lineage>
</organism>
<dbReference type="InterPro" id="IPR036249">
    <property type="entry name" value="Thioredoxin-like_sf"/>
</dbReference>
<feature type="region of interest" description="Disordered" evidence="1">
    <location>
        <begin position="1"/>
        <end position="36"/>
    </location>
</feature>
<dbReference type="Pfam" id="PF13905">
    <property type="entry name" value="Thioredoxin_8"/>
    <property type="match status" value="1"/>
</dbReference>
<dbReference type="OrthoDB" id="409136at2759"/>
<dbReference type="Gene3D" id="3.40.30.10">
    <property type="entry name" value="Glutaredoxin"/>
    <property type="match status" value="1"/>
</dbReference>
<gene>
    <name evidence="3" type="ORF">GGI25_002098</name>
</gene>
<reference evidence="3" key="1">
    <citation type="submission" date="2022-07" db="EMBL/GenBank/DDBJ databases">
        <title>Phylogenomic reconstructions and comparative analyses of Kickxellomycotina fungi.</title>
        <authorList>
            <person name="Reynolds N.K."/>
            <person name="Stajich J.E."/>
            <person name="Barry K."/>
            <person name="Grigoriev I.V."/>
            <person name="Crous P."/>
            <person name="Smith M.E."/>
        </authorList>
    </citation>
    <scope>NUCLEOTIDE SEQUENCE</scope>
    <source>
        <strain evidence="3">NRRL 3115</strain>
    </source>
</reference>
<evidence type="ECO:0000259" key="2">
    <source>
        <dbReference type="Pfam" id="PF13905"/>
    </source>
</evidence>
<dbReference type="SUPFAM" id="SSF52833">
    <property type="entry name" value="Thioredoxin-like"/>
    <property type="match status" value="1"/>
</dbReference>
<name>A0A9W8KXS5_9FUNG</name>
<dbReference type="EMBL" id="JANBTW010000018">
    <property type="protein sequence ID" value="KAJ2678713.1"/>
    <property type="molecule type" value="Genomic_DNA"/>
</dbReference>
<dbReference type="GO" id="GO:0004791">
    <property type="term" value="F:thioredoxin-disulfide reductase (NADPH) activity"/>
    <property type="evidence" value="ECO:0007669"/>
    <property type="project" value="TreeGrafter"/>
</dbReference>
<dbReference type="Proteomes" id="UP001151518">
    <property type="component" value="Unassembled WGS sequence"/>
</dbReference>
<protein>
    <recommendedName>
        <fullName evidence="2">Thioredoxin-like fold domain-containing protein</fullName>
    </recommendedName>
</protein>
<comment type="caution">
    <text evidence="3">The sequence shown here is derived from an EMBL/GenBank/DDBJ whole genome shotgun (WGS) entry which is preliminary data.</text>
</comment>
<dbReference type="GO" id="GO:0031397">
    <property type="term" value="P:negative regulation of protein ubiquitination"/>
    <property type="evidence" value="ECO:0007669"/>
    <property type="project" value="TreeGrafter"/>
</dbReference>
<accession>A0A9W8KXS5</accession>
<dbReference type="AlphaFoldDB" id="A0A9W8KXS5"/>
<proteinExistence type="predicted"/>